<evidence type="ECO:0000313" key="1">
    <source>
        <dbReference type="EMBL" id="QPH53171.1"/>
    </source>
</evidence>
<organism evidence="1 2">
    <name type="scientific">Pontivivens ytuae</name>
    <dbReference type="NCBI Taxonomy" id="2789856"/>
    <lineage>
        <taxon>Bacteria</taxon>
        <taxon>Pseudomonadati</taxon>
        <taxon>Pseudomonadota</taxon>
        <taxon>Alphaproteobacteria</taxon>
        <taxon>Rhodobacterales</taxon>
        <taxon>Paracoccaceae</taxon>
        <taxon>Pontivivens</taxon>
    </lineage>
</organism>
<keyword evidence="2" id="KW-1185">Reference proteome</keyword>
<proteinExistence type="predicted"/>
<gene>
    <name evidence="1" type="ORF">I0K15_15380</name>
</gene>
<dbReference type="Pfam" id="PF21813">
    <property type="entry name" value="DUF6882"/>
    <property type="match status" value="1"/>
</dbReference>
<reference evidence="1 2" key="1">
    <citation type="submission" date="2020-11" db="EMBL/GenBank/DDBJ databases">
        <title>Description of Pontivivens ytuae sp. nov. isolated from deep sea sediment of Mariana Trench.</title>
        <authorList>
            <person name="Wang Z."/>
            <person name="Sun Q.-L."/>
            <person name="Xu X.-D."/>
            <person name="Tang Y.-Z."/>
            <person name="Zhang J."/>
        </authorList>
    </citation>
    <scope>NUCLEOTIDE SEQUENCE [LARGE SCALE GENOMIC DNA]</scope>
    <source>
        <strain evidence="1 2">MT2928</strain>
    </source>
</reference>
<protein>
    <submittedName>
        <fullName evidence="1">Uncharacterized protein</fullName>
    </submittedName>
</protein>
<name>A0A7S9LQC4_9RHOB</name>
<evidence type="ECO:0000313" key="2">
    <source>
        <dbReference type="Proteomes" id="UP000594800"/>
    </source>
</evidence>
<dbReference type="AlphaFoldDB" id="A0A7S9LQC4"/>
<sequence>MFKTILSTLGLATAATAVPAEGGRTGAPELPTDYETLLTMAGNHVAAQQSAHSGAWRMDEARRFDVDPAAGRISWFFDDGTEASAPVQLVGTWNPQDETFLWGWDHPSAPPGTAQAVKNYADANGIAGLQTSQIACDFDACWRIAGTASLIGDLQGLYRFEESPGGAWVYVGFADVTLKKS</sequence>
<dbReference type="InterPro" id="IPR049249">
    <property type="entry name" value="DUF6882"/>
</dbReference>
<dbReference type="Proteomes" id="UP000594800">
    <property type="component" value="Chromosome"/>
</dbReference>
<accession>A0A7S9LQC4</accession>
<dbReference type="KEGG" id="poz:I0K15_15380"/>
<dbReference type="EMBL" id="CP064942">
    <property type="protein sequence ID" value="QPH53171.1"/>
    <property type="molecule type" value="Genomic_DNA"/>
</dbReference>
<dbReference type="RefSeq" id="WP_196102382.1">
    <property type="nucleotide sequence ID" value="NZ_CP064942.1"/>
</dbReference>